<dbReference type="OrthoDB" id="444432at2759"/>
<sequence>MASAEYPKTSINKLGRLPKRGAYDYETVHTIINTSPILHVSFNDPEQPFPIVLPMLGCTGNFESQDADPNTTEQDIYIHGYVSGRIFKSGKDAGEEGLPITIAASHMDGLVLALAPFHNSCNYRSAIAYGHATLLTSEPERLYAMIRITDNLLPGRWEKSRNPPTAAELKSTSILKVKIVSASAKVRTGGPHDDRKDLKDEGLRKGVWTGVVPVWLQWGEPIAGKENGFSEEGEAEEYIERWRVRENTKGKLLAYEAIQKDD</sequence>
<dbReference type="Gene3D" id="2.30.110.10">
    <property type="entry name" value="Electron Transport, Fmn-binding Protein, Chain A"/>
    <property type="match status" value="1"/>
</dbReference>
<dbReference type="InterPro" id="IPR024747">
    <property type="entry name" value="Pyridox_Oxase-rel"/>
</dbReference>
<evidence type="ECO:0000313" key="1">
    <source>
        <dbReference type="EMBL" id="KAF2680353.1"/>
    </source>
</evidence>
<organism evidence="1 2">
    <name type="scientific">Lentithecium fluviatile CBS 122367</name>
    <dbReference type="NCBI Taxonomy" id="1168545"/>
    <lineage>
        <taxon>Eukaryota</taxon>
        <taxon>Fungi</taxon>
        <taxon>Dikarya</taxon>
        <taxon>Ascomycota</taxon>
        <taxon>Pezizomycotina</taxon>
        <taxon>Dothideomycetes</taxon>
        <taxon>Pleosporomycetidae</taxon>
        <taxon>Pleosporales</taxon>
        <taxon>Massarineae</taxon>
        <taxon>Lentitheciaceae</taxon>
        <taxon>Lentithecium</taxon>
    </lineage>
</organism>
<protein>
    <submittedName>
        <fullName evidence="1">5-nitroimidazole antibiotic resistance protein</fullName>
    </submittedName>
</protein>
<gene>
    <name evidence="1" type="ORF">K458DRAFT_345402</name>
</gene>
<dbReference type="InterPro" id="IPR012349">
    <property type="entry name" value="Split_barrel_FMN-bd"/>
</dbReference>
<accession>A0A6G1IQV6</accession>
<dbReference type="Pfam" id="PF12900">
    <property type="entry name" value="Pyridox_ox_2"/>
    <property type="match status" value="1"/>
</dbReference>
<dbReference type="EMBL" id="MU005597">
    <property type="protein sequence ID" value="KAF2680353.1"/>
    <property type="molecule type" value="Genomic_DNA"/>
</dbReference>
<dbReference type="Proteomes" id="UP000799291">
    <property type="component" value="Unassembled WGS sequence"/>
</dbReference>
<reference evidence="1" key="1">
    <citation type="journal article" date="2020" name="Stud. Mycol.">
        <title>101 Dothideomycetes genomes: a test case for predicting lifestyles and emergence of pathogens.</title>
        <authorList>
            <person name="Haridas S."/>
            <person name="Albert R."/>
            <person name="Binder M."/>
            <person name="Bloem J."/>
            <person name="Labutti K."/>
            <person name="Salamov A."/>
            <person name="Andreopoulos B."/>
            <person name="Baker S."/>
            <person name="Barry K."/>
            <person name="Bills G."/>
            <person name="Bluhm B."/>
            <person name="Cannon C."/>
            <person name="Castanera R."/>
            <person name="Culley D."/>
            <person name="Daum C."/>
            <person name="Ezra D."/>
            <person name="Gonzalez J."/>
            <person name="Henrissat B."/>
            <person name="Kuo A."/>
            <person name="Liang C."/>
            <person name="Lipzen A."/>
            <person name="Lutzoni F."/>
            <person name="Magnuson J."/>
            <person name="Mondo S."/>
            <person name="Nolan M."/>
            <person name="Ohm R."/>
            <person name="Pangilinan J."/>
            <person name="Park H.-J."/>
            <person name="Ramirez L."/>
            <person name="Alfaro M."/>
            <person name="Sun H."/>
            <person name="Tritt A."/>
            <person name="Yoshinaga Y."/>
            <person name="Zwiers L.-H."/>
            <person name="Turgeon B."/>
            <person name="Goodwin S."/>
            <person name="Spatafora J."/>
            <person name="Crous P."/>
            <person name="Grigoriev I."/>
        </authorList>
    </citation>
    <scope>NUCLEOTIDE SEQUENCE</scope>
    <source>
        <strain evidence="1">CBS 122367</strain>
    </source>
</reference>
<dbReference type="PANTHER" id="PTHR34071">
    <property type="entry name" value="5-NITROIMIDAZOLE ANTIBIOTICS RESISTANCE PROTEIN, NIMA-FAMILY-RELATED PROTEIN-RELATED"/>
    <property type="match status" value="1"/>
</dbReference>
<proteinExistence type="predicted"/>
<dbReference type="AlphaFoldDB" id="A0A6G1IQV6"/>
<dbReference type="PANTHER" id="PTHR34071:SF2">
    <property type="entry name" value="FLAVIN-NUCLEOTIDE-BINDING PROTEIN"/>
    <property type="match status" value="1"/>
</dbReference>
<name>A0A6G1IQV6_9PLEO</name>
<keyword evidence="2" id="KW-1185">Reference proteome</keyword>
<dbReference type="SUPFAM" id="SSF50475">
    <property type="entry name" value="FMN-binding split barrel"/>
    <property type="match status" value="1"/>
</dbReference>
<evidence type="ECO:0000313" key="2">
    <source>
        <dbReference type="Proteomes" id="UP000799291"/>
    </source>
</evidence>